<feature type="compositionally biased region" description="Low complexity" evidence="5">
    <location>
        <begin position="70"/>
        <end position="85"/>
    </location>
</feature>
<dbReference type="InterPro" id="IPR007343">
    <property type="entry name" value="Uncharacterised_pept_Zn_put"/>
</dbReference>
<dbReference type="PANTHER" id="PTHR30168:SF0">
    <property type="entry name" value="INNER MEMBRANE PROTEIN"/>
    <property type="match status" value="1"/>
</dbReference>
<dbReference type="PANTHER" id="PTHR30168">
    <property type="entry name" value="PUTATIVE MEMBRANE PROTEIN YPFJ"/>
    <property type="match status" value="1"/>
</dbReference>
<organism evidence="6 7">
    <name type="scientific">Kribbella karoonensis</name>
    <dbReference type="NCBI Taxonomy" id="324851"/>
    <lineage>
        <taxon>Bacteria</taxon>
        <taxon>Bacillati</taxon>
        <taxon>Actinomycetota</taxon>
        <taxon>Actinomycetes</taxon>
        <taxon>Propionibacteriales</taxon>
        <taxon>Kribbellaceae</taxon>
        <taxon>Kribbella</taxon>
    </lineage>
</organism>
<feature type="region of interest" description="Disordered" evidence="5">
    <location>
        <begin position="378"/>
        <end position="407"/>
    </location>
</feature>
<evidence type="ECO:0000256" key="1">
    <source>
        <dbReference type="ARBA" id="ARBA00004167"/>
    </source>
</evidence>
<comment type="subcellular location">
    <subcellularLocation>
        <location evidence="1">Membrane</location>
        <topology evidence="1">Single-pass membrane protein</topology>
    </subcellularLocation>
</comment>
<keyword evidence="3" id="KW-1133">Transmembrane helix</keyword>
<evidence type="ECO:0000313" key="6">
    <source>
        <dbReference type="EMBL" id="GAA1610554.1"/>
    </source>
</evidence>
<keyword evidence="4" id="KW-0472">Membrane</keyword>
<name>A0ABP4QHB5_9ACTN</name>
<dbReference type="EMBL" id="BAAAND010000012">
    <property type="protein sequence ID" value="GAA1610554.1"/>
    <property type="molecule type" value="Genomic_DNA"/>
</dbReference>
<evidence type="ECO:0000256" key="4">
    <source>
        <dbReference type="ARBA" id="ARBA00023136"/>
    </source>
</evidence>
<evidence type="ECO:0000256" key="2">
    <source>
        <dbReference type="ARBA" id="ARBA00022692"/>
    </source>
</evidence>
<dbReference type="Proteomes" id="UP001500190">
    <property type="component" value="Unassembled WGS sequence"/>
</dbReference>
<accession>A0ABP4QHB5</accession>
<reference evidence="7" key="1">
    <citation type="journal article" date="2019" name="Int. J. Syst. Evol. Microbiol.">
        <title>The Global Catalogue of Microorganisms (GCM) 10K type strain sequencing project: providing services to taxonomists for standard genome sequencing and annotation.</title>
        <authorList>
            <consortium name="The Broad Institute Genomics Platform"/>
            <consortium name="The Broad Institute Genome Sequencing Center for Infectious Disease"/>
            <person name="Wu L."/>
            <person name="Ma J."/>
        </authorList>
    </citation>
    <scope>NUCLEOTIDE SEQUENCE [LARGE SCALE GENOMIC DNA]</scope>
    <source>
        <strain evidence="7">JCM 14304</strain>
    </source>
</reference>
<evidence type="ECO:0000256" key="5">
    <source>
        <dbReference type="SAM" id="MobiDB-lite"/>
    </source>
</evidence>
<keyword evidence="2" id="KW-0812">Transmembrane</keyword>
<feature type="region of interest" description="Disordered" evidence="5">
    <location>
        <begin position="1"/>
        <end position="115"/>
    </location>
</feature>
<keyword evidence="7" id="KW-1185">Reference proteome</keyword>
<sequence length="420" mass="45743">MPDSVPKPGHFSTGEPPAGSQPLTLKTAQPVGLGKARPVAYDDSSVRRKARPLPTEPGTESDYSGPPTAPLTGTPYTPLTGTRRPGGPRPSGWHSNPSRSGAQFTAEPPPLKPPRQYSRPIIAGLSVLVVVMLTGAAVGGFKLVDSYGLQRPLSQPSVKKSEAPIPVPPDPTVTVTVQGIPDMVRLQKNKIYTAGGVVSVSCKEPAIKPNSQSTILRYYQALLPCLNNAWAPIVKKAGYDFRSPKVKLQTSQVTDDEDCTGESDTAYYCSADESINISWKEDLKYYKAEPQAARVWMLDTMAHEYGHHVQQMTEMITASFSREGWTKSKAMKLEWARRRELQATCFGAAFLGANKKSLGLSGDKLKLWQWEAQHSGDEYNPKKVRDHGSRKSNWAWSGPAFDSANPKDCNTFTASAAKVS</sequence>
<feature type="compositionally biased region" description="Polar residues" evidence="5">
    <location>
        <begin position="93"/>
        <end position="103"/>
    </location>
</feature>
<dbReference type="RefSeq" id="WP_344199732.1">
    <property type="nucleotide sequence ID" value="NZ_BAAAND010000012.1"/>
</dbReference>
<evidence type="ECO:0000313" key="7">
    <source>
        <dbReference type="Proteomes" id="UP001500190"/>
    </source>
</evidence>
<proteinExistence type="predicted"/>
<protein>
    <recommendedName>
        <fullName evidence="8">Metalloprotease</fullName>
    </recommendedName>
</protein>
<feature type="compositionally biased region" description="Basic and acidic residues" evidence="5">
    <location>
        <begin position="378"/>
        <end position="389"/>
    </location>
</feature>
<dbReference type="Pfam" id="PF04228">
    <property type="entry name" value="Zn_peptidase"/>
    <property type="match status" value="1"/>
</dbReference>
<evidence type="ECO:0008006" key="8">
    <source>
        <dbReference type="Google" id="ProtNLM"/>
    </source>
</evidence>
<gene>
    <name evidence="6" type="ORF">GCM10009742_71550</name>
</gene>
<comment type="caution">
    <text evidence="6">The sequence shown here is derived from an EMBL/GenBank/DDBJ whole genome shotgun (WGS) entry which is preliminary data.</text>
</comment>
<evidence type="ECO:0000256" key="3">
    <source>
        <dbReference type="ARBA" id="ARBA00022989"/>
    </source>
</evidence>